<comment type="caution">
    <text evidence="3">The sequence shown here is derived from an EMBL/GenBank/DDBJ whole genome shotgun (WGS) entry which is preliminary data.</text>
</comment>
<evidence type="ECO:0000256" key="2">
    <source>
        <dbReference type="SAM" id="Phobius"/>
    </source>
</evidence>
<evidence type="ECO:0000313" key="3">
    <source>
        <dbReference type="EMBL" id="MBP2363394.1"/>
    </source>
</evidence>
<feature type="compositionally biased region" description="Gly residues" evidence="1">
    <location>
        <begin position="645"/>
        <end position="673"/>
    </location>
</feature>
<dbReference type="EMBL" id="JAGINS010000002">
    <property type="protein sequence ID" value="MBP2363394.1"/>
    <property type="molecule type" value="Genomic_DNA"/>
</dbReference>
<feature type="compositionally biased region" description="Low complexity" evidence="1">
    <location>
        <begin position="806"/>
        <end position="818"/>
    </location>
</feature>
<organism evidence="3 4">
    <name type="scientific">Streptomyces clavifer</name>
    <dbReference type="NCBI Taxonomy" id="68188"/>
    <lineage>
        <taxon>Bacteria</taxon>
        <taxon>Bacillati</taxon>
        <taxon>Actinomycetota</taxon>
        <taxon>Actinomycetes</taxon>
        <taxon>Kitasatosporales</taxon>
        <taxon>Streptomycetaceae</taxon>
        <taxon>Streptomyces</taxon>
    </lineage>
</organism>
<sequence length="864" mass="90196">MRAARFGDLFHRCAPQRGTLRQGAYVLVLAVVFLIVNGSVAHAATGGNDSADLLAPLNIRTSEGIPIDGYELSANGGSIVSLKSQALAFVLSGLFTITRVFVGLACWSVEFAFRFPLLRMLSGPAQKVSDSYESAVVDTLGLKGLLLGWAFVFGLVMMMRGKVGKGLGEIVLTLVIAALAASAFVRPDYLLAEQGPLVATHEAAAEVAQLTVNSYSWGGKIASTEPCSNMSGGAERECLEREEDRPVSSTEVARPIQESVTNALVVKPYMLLQYGRVLDPAKASDRKAYAIHLRLVSGGYLATGDDKDNPCADIEGPAKDYCESEGHQREGVLPPLTPGNSLLETTSPVLTEEDQQLAAALEDLEKAGPVGKACAQYAKKPTWWRAGGAVLLLIAALLICAMLLSAVIVLLGTQAADVAAAAAGVVAFVLGMLPGPSRQAVWKWMAVFAISMLSTFAICMFIPFFGIAVDAILTDGPDLMIERILPLDVMALVGLALHRRLLAGVTSFGNRMAMRMRYAKVGGSHLPGDTSELGAALAMHSGGQGGIGGGLLGGTSAAPRLLGMRHGLLNSVAAMSDGAGMPIDGGRLLGEAAAEGRRGMAPVMLGLAGGRLALRGAYGALIGRRPKEEDESVRLLRHIAHGQRPGPGGPGAPGSSGSPGGGAGPGGADGMGGMVVNKKTGEVLHDPTSDRPLIGARVHRRAMRFRGYRIVSRTARVGYGATVGAPRQVKTGARKTSEVTQDAQTQLRVVANQVREDAGEWASAGRATAAGIDHVSQRAAATWQAYDPATAVRTGVRNAAAGAIIATTSTSTPSPDQTGPGGGKTSTARQEDPAIDARRRVFDALMRAQRTGWDNDPTWGRDPE</sequence>
<name>A0ABS4VHJ0_9ACTN</name>
<feature type="transmembrane region" description="Helical" evidence="2">
    <location>
        <begin position="418"/>
        <end position="435"/>
    </location>
</feature>
<keyword evidence="4" id="KW-1185">Reference proteome</keyword>
<proteinExistence type="predicted"/>
<evidence type="ECO:0000313" key="4">
    <source>
        <dbReference type="Proteomes" id="UP001519311"/>
    </source>
</evidence>
<evidence type="ECO:0000256" key="1">
    <source>
        <dbReference type="SAM" id="MobiDB-lite"/>
    </source>
</evidence>
<feature type="transmembrane region" description="Helical" evidence="2">
    <location>
        <begin position="140"/>
        <end position="160"/>
    </location>
</feature>
<feature type="region of interest" description="Disordered" evidence="1">
    <location>
        <begin position="806"/>
        <end position="837"/>
    </location>
</feature>
<dbReference type="RefSeq" id="WP_209471425.1">
    <property type="nucleotide sequence ID" value="NZ_BMWJ01000023.1"/>
</dbReference>
<evidence type="ECO:0008006" key="5">
    <source>
        <dbReference type="Google" id="ProtNLM"/>
    </source>
</evidence>
<dbReference type="Proteomes" id="UP001519311">
    <property type="component" value="Unassembled WGS sequence"/>
</dbReference>
<reference evidence="3 4" key="1">
    <citation type="submission" date="2021-03" db="EMBL/GenBank/DDBJ databases">
        <title>Sequencing the genomes of 1000 actinobacteria strains.</title>
        <authorList>
            <person name="Klenk H.-P."/>
        </authorList>
    </citation>
    <scope>NUCLEOTIDE SEQUENCE [LARGE SCALE GENOMIC DNA]</scope>
    <source>
        <strain evidence="3 4">DSM 40843</strain>
    </source>
</reference>
<protein>
    <recommendedName>
        <fullName evidence="5">Integral membrane protein</fullName>
    </recommendedName>
</protein>
<feature type="region of interest" description="Disordered" evidence="1">
    <location>
        <begin position="640"/>
        <end position="675"/>
    </location>
</feature>
<feature type="transmembrane region" description="Helical" evidence="2">
    <location>
        <begin position="389"/>
        <end position="412"/>
    </location>
</feature>
<feature type="transmembrane region" description="Helical" evidence="2">
    <location>
        <begin position="24"/>
        <end position="44"/>
    </location>
</feature>
<gene>
    <name evidence="3" type="ORF">JOF59_005886</name>
</gene>
<keyword evidence="2" id="KW-1133">Transmembrane helix</keyword>
<feature type="transmembrane region" description="Helical" evidence="2">
    <location>
        <begin position="86"/>
        <end position="113"/>
    </location>
</feature>
<feature type="transmembrane region" description="Helical" evidence="2">
    <location>
        <begin position="166"/>
        <end position="185"/>
    </location>
</feature>
<keyword evidence="2" id="KW-0812">Transmembrane</keyword>
<feature type="transmembrane region" description="Helical" evidence="2">
    <location>
        <begin position="447"/>
        <end position="469"/>
    </location>
</feature>
<keyword evidence="2" id="KW-0472">Membrane</keyword>
<accession>A0ABS4VHJ0</accession>